<evidence type="ECO:0000259" key="3">
    <source>
        <dbReference type="Pfam" id="PF00326"/>
    </source>
</evidence>
<dbReference type="RefSeq" id="WP_087880871.1">
    <property type="nucleotide sequence ID" value="NZ_JAWZLG010000034.1"/>
</dbReference>
<dbReference type="InterPro" id="IPR011042">
    <property type="entry name" value="6-blade_b-propeller_TolB-like"/>
</dbReference>
<comment type="caution">
    <text evidence="4">The sequence shown here is derived from an EMBL/GenBank/DDBJ whole genome shotgun (WGS) entry which is preliminary data.</text>
</comment>
<organism evidence="4 5">
    <name type="scientific">Dysgonomonas capnocytophagoides</name>
    <dbReference type="NCBI Taxonomy" id="45254"/>
    <lineage>
        <taxon>Bacteria</taxon>
        <taxon>Pseudomonadati</taxon>
        <taxon>Bacteroidota</taxon>
        <taxon>Bacteroidia</taxon>
        <taxon>Bacteroidales</taxon>
        <taxon>Dysgonomonadaceae</taxon>
        <taxon>Dysgonomonas</taxon>
    </lineage>
</organism>
<keyword evidence="2" id="KW-0732">Signal</keyword>
<dbReference type="Pfam" id="PF00326">
    <property type="entry name" value="Peptidase_S9"/>
    <property type="match status" value="1"/>
</dbReference>
<reference evidence="4 5" key="1">
    <citation type="submission" date="2019-03" db="EMBL/GenBank/DDBJ databases">
        <title>San Antonio Military Medical Center submission to MRSN (WRAIR), pending publication.</title>
        <authorList>
            <person name="Blyth D.M."/>
            <person name="Mccarthy S.L."/>
            <person name="Schall S.E."/>
            <person name="Stam J.A."/>
            <person name="Ong A.C."/>
            <person name="Mcgann P.T."/>
        </authorList>
    </citation>
    <scope>NUCLEOTIDE SEQUENCE [LARGE SCALE GENOMIC DNA]</scope>
    <source>
        <strain evidence="4 5">MRSN571793</strain>
    </source>
</reference>
<dbReference type="GO" id="GO:0004252">
    <property type="term" value="F:serine-type endopeptidase activity"/>
    <property type="evidence" value="ECO:0007669"/>
    <property type="project" value="TreeGrafter"/>
</dbReference>
<dbReference type="Gene3D" id="3.40.50.1820">
    <property type="entry name" value="alpha/beta hydrolase"/>
    <property type="match status" value="1"/>
</dbReference>
<dbReference type="STRING" id="1121485.GCA_000426485_00151"/>
<dbReference type="SUPFAM" id="SSF53474">
    <property type="entry name" value="alpha/beta-Hydrolases"/>
    <property type="match status" value="1"/>
</dbReference>
<dbReference type="EMBL" id="SOML01000001">
    <property type="protein sequence ID" value="TFD98952.1"/>
    <property type="molecule type" value="Genomic_DNA"/>
</dbReference>
<evidence type="ECO:0000313" key="5">
    <source>
        <dbReference type="Proteomes" id="UP000297861"/>
    </source>
</evidence>
<accession>A0A4Y8LBX7</accession>
<name>A0A4Y8LBX7_9BACT</name>
<evidence type="ECO:0000256" key="2">
    <source>
        <dbReference type="SAM" id="SignalP"/>
    </source>
</evidence>
<dbReference type="Gene3D" id="2.120.10.30">
    <property type="entry name" value="TolB, C-terminal domain"/>
    <property type="match status" value="1"/>
</dbReference>
<keyword evidence="1" id="KW-0378">Hydrolase</keyword>
<dbReference type="Proteomes" id="UP000297861">
    <property type="component" value="Unassembled WGS sequence"/>
</dbReference>
<evidence type="ECO:0000313" key="4">
    <source>
        <dbReference type="EMBL" id="TFD98952.1"/>
    </source>
</evidence>
<feature type="signal peptide" evidence="2">
    <location>
        <begin position="1"/>
        <end position="21"/>
    </location>
</feature>
<evidence type="ECO:0000256" key="1">
    <source>
        <dbReference type="ARBA" id="ARBA00022801"/>
    </source>
</evidence>
<dbReference type="AlphaFoldDB" id="A0A4Y8LBX7"/>
<proteinExistence type="predicted"/>
<sequence>MMKLRFPFLFCCLFLLQILNGQTVTLKQLYSTGRGYDVKNPVMMDSINIKGDKFENKNLLETFISFPDQQAYTELLKSDLSGYFLLSKAQEGARFHLLSFQLNVDKYAKTVVKISAPSMFEAYINGVKETSKVTVEDTLTSSKTVKLTFPGQPGTYNIMIKYLSLSTNKSPEGVKVTVEPEDKNAQVNYTFGVNEKRNVTIKDILEGTRLTNTSISPNGQYVILEYLTVKNDGKSFSEKELLTLRTNRRVALDNSKKYAWMPISDKLYYVNGSDSKNILYTVDPETLAEQVLVRDIPAGNFRFTYDEKSLLYTESEAPDPQKGDLVLISTPENRQPDANTRYFISRYNLQTGIKERLTYGKNSARINDLSRDSRYLLFSTSEYTPTVRPFFSSSLYMMDLQTLAIDTIWSDQYFVSSASFSPDGKSLLIEGSGEAFGGIGKKVKDGQIPNSYNGLAFIMDLVSRKVDPITKSFDPSVDYAVWNHTDGQIYLGVTDKDYQRVYRYNPKSRQFVQLQLVEDVVRSMDFSEGSNWAAYIGLSASNSTKAYTIDLKSDKATLISDPYNERLEKLNLSKVQDWSFTASDGTTIDGRFYLPPNFDSSKKYPLIVYYYGGTMPTPRTFDAPYPGHVYAAMGYVVYVLQPSGTTGYGQEFAARHVNAWGIRTADDIIEGTKKFASEHSFVNDKKIGCIGASYGGFMTMYLQTRTDIFAAAVSHAGISALSSYWGEGYWGYTYSSGASAGSYPWNNKDLYVNQSPLFSADKVNTPLLLLHGTEDTNVPIGESIQMFTALKILGKPVAFIQVKGENHGIREYKKRIEWNYSIYAWFAKWLQDDPSWWNSLYPQKD</sequence>
<dbReference type="PANTHER" id="PTHR42776:SF27">
    <property type="entry name" value="DIPEPTIDYL PEPTIDASE FAMILY MEMBER 6"/>
    <property type="match status" value="1"/>
</dbReference>
<feature type="domain" description="Peptidase S9 prolyl oligopeptidase catalytic" evidence="3">
    <location>
        <begin position="629"/>
        <end position="832"/>
    </location>
</feature>
<keyword evidence="5" id="KW-1185">Reference proteome</keyword>
<dbReference type="InterPro" id="IPR001375">
    <property type="entry name" value="Peptidase_S9_cat"/>
</dbReference>
<gene>
    <name evidence="4" type="ORF">E2605_02375</name>
</gene>
<dbReference type="PANTHER" id="PTHR42776">
    <property type="entry name" value="SERINE PEPTIDASE S9 FAMILY MEMBER"/>
    <property type="match status" value="1"/>
</dbReference>
<dbReference type="SUPFAM" id="SSF82171">
    <property type="entry name" value="DPP6 N-terminal domain-like"/>
    <property type="match status" value="1"/>
</dbReference>
<dbReference type="GO" id="GO:0006508">
    <property type="term" value="P:proteolysis"/>
    <property type="evidence" value="ECO:0007669"/>
    <property type="project" value="InterPro"/>
</dbReference>
<dbReference type="InterPro" id="IPR029058">
    <property type="entry name" value="AB_hydrolase_fold"/>
</dbReference>
<dbReference type="OrthoDB" id="9812921at2"/>
<feature type="chain" id="PRO_5021478963" evidence="2">
    <location>
        <begin position="22"/>
        <end position="845"/>
    </location>
</feature>
<protein>
    <submittedName>
        <fullName evidence="4">S9 family peptidase</fullName>
    </submittedName>
</protein>